<gene>
    <name evidence="1" type="ORF">L916_01010</name>
</gene>
<accession>W2JT26</accession>
<sequence>MALSRLLSLVRPLAFTRRTLLELVRPLPLVFSS</sequence>
<dbReference type="EMBL" id="KI670568">
    <property type="protein sequence ID" value="ETL49516.1"/>
    <property type="molecule type" value="Genomic_DNA"/>
</dbReference>
<dbReference type="Proteomes" id="UP000053864">
    <property type="component" value="Unassembled WGS sequence"/>
</dbReference>
<organism evidence="1 2">
    <name type="scientific">Phytophthora nicotianae</name>
    <name type="common">Potato buckeye rot agent</name>
    <name type="synonym">Phytophthora parasitica</name>
    <dbReference type="NCBI Taxonomy" id="4792"/>
    <lineage>
        <taxon>Eukaryota</taxon>
        <taxon>Sar</taxon>
        <taxon>Stramenopiles</taxon>
        <taxon>Oomycota</taxon>
        <taxon>Peronosporomycetes</taxon>
        <taxon>Peronosporales</taxon>
        <taxon>Peronosporaceae</taxon>
        <taxon>Phytophthora</taxon>
    </lineage>
</organism>
<reference evidence="1 2" key="1">
    <citation type="submission" date="2013-11" db="EMBL/GenBank/DDBJ databases">
        <title>The Genome Sequence of Phytophthora parasitica CJ05E6.</title>
        <authorList>
            <consortium name="The Broad Institute Genomics Platform"/>
            <person name="Russ C."/>
            <person name="Tyler B."/>
            <person name="Panabieres F."/>
            <person name="Shan W."/>
            <person name="Tripathy S."/>
            <person name="Grunwald N."/>
            <person name="Machado M."/>
            <person name="Johnson C.S."/>
            <person name="Arredondo F."/>
            <person name="Hong C."/>
            <person name="Coffey M."/>
            <person name="Young S.K."/>
            <person name="Zeng Q."/>
            <person name="Gargeya S."/>
            <person name="Fitzgerald M."/>
            <person name="Abouelleil A."/>
            <person name="Alvarado L."/>
            <person name="Chapman S.B."/>
            <person name="Gainer-Dewar J."/>
            <person name="Goldberg J."/>
            <person name="Griggs A."/>
            <person name="Gujja S."/>
            <person name="Hansen M."/>
            <person name="Howarth C."/>
            <person name="Imamovic A."/>
            <person name="Ireland A."/>
            <person name="Larimer J."/>
            <person name="McCowan C."/>
            <person name="Murphy C."/>
            <person name="Pearson M."/>
            <person name="Poon T.W."/>
            <person name="Priest M."/>
            <person name="Roberts A."/>
            <person name="Saif S."/>
            <person name="Shea T."/>
            <person name="Sykes S."/>
            <person name="Wortman J."/>
            <person name="Nusbaum C."/>
            <person name="Birren B."/>
        </authorList>
    </citation>
    <scope>NUCLEOTIDE SEQUENCE [LARGE SCALE GENOMIC DNA]</scope>
    <source>
        <strain evidence="1 2">CJ05E6</strain>
    </source>
</reference>
<name>W2JT26_PHYNI</name>
<evidence type="ECO:0000313" key="1">
    <source>
        <dbReference type="EMBL" id="ETL49516.1"/>
    </source>
</evidence>
<proteinExistence type="predicted"/>
<dbReference type="AlphaFoldDB" id="W2JT26"/>
<protein>
    <submittedName>
        <fullName evidence="1">Uncharacterized protein</fullName>
    </submittedName>
</protein>
<evidence type="ECO:0000313" key="2">
    <source>
        <dbReference type="Proteomes" id="UP000053864"/>
    </source>
</evidence>